<keyword evidence="2" id="KW-0732">Signal</keyword>
<dbReference type="EMBL" id="JAEEGA010000003">
    <property type="protein sequence ID" value="MBP1040656.1"/>
    <property type="molecule type" value="Genomic_DNA"/>
</dbReference>
<comment type="caution">
    <text evidence="4">The sequence shown here is derived from an EMBL/GenBank/DDBJ whole genome shotgun (WGS) entry which is preliminary data.</text>
</comment>
<feature type="compositionally biased region" description="Basic and acidic residues" evidence="1">
    <location>
        <begin position="282"/>
        <end position="294"/>
    </location>
</feature>
<proteinExistence type="predicted"/>
<evidence type="ECO:0000256" key="1">
    <source>
        <dbReference type="SAM" id="MobiDB-lite"/>
    </source>
</evidence>
<feature type="chain" id="PRO_5038843037" evidence="2">
    <location>
        <begin position="19"/>
        <end position="321"/>
    </location>
</feature>
<evidence type="ECO:0000259" key="3">
    <source>
        <dbReference type="Pfam" id="PF13349"/>
    </source>
</evidence>
<feature type="domain" description="DUF4097" evidence="3">
    <location>
        <begin position="39"/>
        <end position="223"/>
    </location>
</feature>
<evidence type="ECO:0000256" key="2">
    <source>
        <dbReference type="SAM" id="SignalP"/>
    </source>
</evidence>
<dbReference type="PANTHER" id="PTHR34094:SF1">
    <property type="entry name" value="PROTEIN FAM185A"/>
    <property type="match status" value="1"/>
</dbReference>
<reference evidence="4" key="1">
    <citation type="submission" date="2020-12" db="EMBL/GenBank/DDBJ databases">
        <title>Vagococcus allomyrinae sp. nov. and Enterococcus lavae sp. nov., isolated from the larvae of Allomyrina dichotoma.</title>
        <authorList>
            <person name="Lee S.D."/>
        </authorList>
    </citation>
    <scope>NUCLEOTIDE SEQUENCE</scope>
    <source>
        <strain evidence="4">BWB3-3</strain>
    </source>
</reference>
<feature type="signal peptide" evidence="2">
    <location>
        <begin position="1"/>
        <end position="18"/>
    </location>
</feature>
<feature type="compositionally biased region" description="Polar residues" evidence="1">
    <location>
        <begin position="309"/>
        <end position="321"/>
    </location>
</feature>
<name>A0A940PBX9_9ENTE</name>
<feature type="region of interest" description="Disordered" evidence="1">
    <location>
        <begin position="282"/>
        <end position="321"/>
    </location>
</feature>
<accession>A0A940PBX9</accession>
<dbReference type="PANTHER" id="PTHR34094">
    <property type="match status" value="1"/>
</dbReference>
<dbReference type="AlphaFoldDB" id="A0A940PBX9"/>
<protein>
    <submittedName>
        <fullName evidence="4">DUF4097 family beta strand repeat protein</fullName>
    </submittedName>
</protein>
<keyword evidence="5" id="KW-1185">Reference proteome</keyword>
<evidence type="ECO:0000313" key="5">
    <source>
        <dbReference type="Proteomes" id="UP000674938"/>
    </source>
</evidence>
<dbReference type="Proteomes" id="UP000674938">
    <property type="component" value="Unassembled WGS sequence"/>
</dbReference>
<sequence length="321" mass="34307">MKKAISGIILLGSLAVLTSGCSLSKAKLVNTQELAISDINEIAINYQSDSVNVYESDSEKLRVEEYLLTDKENAKATIEEENKRLSITGGKRKSLWFTLNDNSHIDIYLPKDYHETLGIKMTSGSLKASESFELKEFSGVVNSGSLRLASIKADKIKLTSTSGSIKADKLLSDEAEIKSNSGSIKIDEVISQTLVGKVTSGSVKLTKVKGDVELTANSGSIKLGEAIGSAKLKATSGAIKASYTKVSGDISAEANSGSIKLEIPKDLNFDFSSKTNSGSIRTDFDDSLSKEDNQKTGTIGRDSEVSIETRATSGSIKVTRN</sequence>
<evidence type="ECO:0000313" key="4">
    <source>
        <dbReference type="EMBL" id="MBP1040656.1"/>
    </source>
</evidence>
<dbReference type="Pfam" id="PF13349">
    <property type="entry name" value="DUF4097"/>
    <property type="match status" value="1"/>
</dbReference>
<organism evidence="4 5">
    <name type="scientific">Vagococcus allomyrinae</name>
    <dbReference type="NCBI Taxonomy" id="2794353"/>
    <lineage>
        <taxon>Bacteria</taxon>
        <taxon>Bacillati</taxon>
        <taxon>Bacillota</taxon>
        <taxon>Bacilli</taxon>
        <taxon>Lactobacillales</taxon>
        <taxon>Enterococcaceae</taxon>
        <taxon>Vagococcus</taxon>
    </lineage>
</organism>
<dbReference type="RefSeq" id="WP_209525868.1">
    <property type="nucleotide sequence ID" value="NZ_JAEEGA010000003.1"/>
</dbReference>
<dbReference type="InterPro" id="IPR025164">
    <property type="entry name" value="Toastrack_DUF4097"/>
</dbReference>
<gene>
    <name evidence="4" type="ORF">I6N95_06545</name>
</gene>
<dbReference type="PROSITE" id="PS51257">
    <property type="entry name" value="PROKAR_LIPOPROTEIN"/>
    <property type="match status" value="1"/>
</dbReference>